<comment type="similarity">
    <text evidence="2">Belongs to the FAD-binding monooxygenase family.</text>
</comment>
<organism evidence="8 9">
    <name type="scientific">Acidisphaera rubrifaciens HS-AP3</name>
    <dbReference type="NCBI Taxonomy" id="1231350"/>
    <lineage>
        <taxon>Bacteria</taxon>
        <taxon>Pseudomonadati</taxon>
        <taxon>Pseudomonadota</taxon>
        <taxon>Alphaproteobacteria</taxon>
        <taxon>Acetobacterales</taxon>
        <taxon>Acetobacteraceae</taxon>
        <taxon>Acidisphaera</taxon>
    </lineage>
</organism>
<comment type="caution">
    <text evidence="8">The sequence shown here is derived from an EMBL/GenBank/DDBJ whole genome shotgun (WGS) entry which is preliminary data.</text>
</comment>
<dbReference type="GO" id="GO:0004497">
    <property type="term" value="F:monooxygenase activity"/>
    <property type="evidence" value="ECO:0007669"/>
    <property type="project" value="UniProtKB-KW"/>
</dbReference>
<keyword evidence="9" id="KW-1185">Reference proteome</keyword>
<dbReference type="PANTHER" id="PTHR43098:SF3">
    <property type="entry name" value="L-ORNITHINE N(5)-MONOOXYGENASE-RELATED"/>
    <property type="match status" value="1"/>
</dbReference>
<keyword evidence="7 8" id="KW-0503">Monooxygenase</keyword>
<dbReference type="InterPro" id="IPR036188">
    <property type="entry name" value="FAD/NAD-bd_sf"/>
</dbReference>
<keyword evidence="3" id="KW-0285">Flavoprotein</keyword>
<keyword evidence="6" id="KW-0560">Oxidoreductase</keyword>
<accession>A0A0D6P5I9</accession>
<evidence type="ECO:0000256" key="6">
    <source>
        <dbReference type="ARBA" id="ARBA00023002"/>
    </source>
</evidence>
<protein>
    <submittedName>
        <fullName evidence="8">Cyclohexanone monooxygenase</fullName>
    </submittedName>
</protein>
<dbReference type="EMBL" id="BANB01000102">
    <property type="protein sequence ID" value="GAN76468.1"/>
    <property type="molecule type" value="Genomic_DNA"/>
</dbReference>
<keyword evidence="4" id="KW-0274">FAD</keyword>
<evidence type="ECO:0000256" key="1">
    <source>
        <dbReference type="ARBA" id="ARBA00001974"/>
    </source>
</evidence>
<sequence>MDIRANPIDEIVPEGVRVGETVYPCDILVIATGFDAMTGPLTRMNVVGRGGETLAEHWADGPRSYLGIAVAGFPNLFTITGPGSPSVLSNMPVSIEQHVEWTADCIAHLRRNNVSTFEATPQAEAEWTAHVAEVANSTLMPQSDTWYTGMNIPGKPRVFMAYLGGVGPYRQKCEEIAAKGYEGFALTA</sequence>
<dbReference type="RefSeq" id="WP_241771104.1">
    <property type="nucleotide sequence ID" value="NZ_BANB01000102.1"/>
</dbReference>
<dbReference type="AlphaFoldDB" id="A0A0D6P5I9"/>
<evidence type="ECO:0000256" key="5">
    <source>
        <dbReference type="ARBA" id="ARBA00022857"/>
    </source>
</evidence>
<name>A0A0D6P5I9_9PROT</name>
<dbReference type="Proteomes" id="UP000032680">
    <property type="component" value="Unassembled WGS sequence"/>
</dbReference>
<dbReference type="InterPro" id="IPR050775">
    <property type="entry name" value="FAD-binding_Monooxygenases"/>
</dbReference>
<dbReference type="PANTHER" id="PTHR43098">
    <property type="entry name" value="L-ORNITHINE N(5)-MONOOXYGENASE-RELATED"/>
    <property type="match status" value="1"/>
</dbReference>
<evidence type="ECO:0000313" key="8">
    <source>
        <dbReference type="EMBL" id="GAN76468.1"/>
    </source>
</evidence>
<keyword evidence="5" id="KW-0521">NADP</keyword>
<reference evidence="8 9" key="1">
    <citation type="submission" date="2012-11" db="EMBL/GenBank/DDBJ databases">
        <title>Whole genome sequence of Acidisphaera rubrifaciens HS-AP3.</title>
        <authorList>
            <person name="Azuma Y."/>
            <person name="Higashiura N."/>
            <person name="Hirakawa H."/>
            <person name="Matsushita K."/>
        </authorList>
    </citation>
    <scope>NUCLEOTIDE SEQUENCE [LARGE SCALE GENOMIC DNA]</scope>
    <source>
        <strain evidence="8 9">HS-AP3</strain>
    </source>
</reference>
<evidence type="ECO:0000256" key="2">
    <source>
        <dbReference type="ARBA" id="ARBA00010139"/>
    </source>
</evidence>
<evidence type="ECO:0000313" key="9">
    <source>
        <dbReference type="Proteomes" id="UP000032680"/>
    </source>
</evidence>
<proteinExistence type="inferred from homology"/>
<evidence type="ECO:0000256" key="4">
    <source>
        <dbReference type="ARBA" id="ARBA00022827"/>
    </source>
</evidence>
<evidence type="ECO:0000256" key="7">
    <source>
        <dbReference type="ARBA" id="ARBA00023033"/>
    </source>
</evidence>
<comment type="cofactor">
    <cofactor evidence="1">
        <name>FAD</name>
        <dbReference type="ChEBI" id="CHEBI:57692"/>
    </cofactor>
</comment>
<gene>
    <name evidence="8" type="ORF">Asru_0102_03</name>
</gene>
<dbReference type="Gene3D" id="3.50.50.60">
    <property type="entry name" value="FAD/NAD(P)-binding domain"/>
    <property type="match status" value="1"/>
</dbReference>
<dbReference type="SUPFAM" id="SSF51905">
    <property type="entry name" value="FAD/NAD(P)-binding domain"/>
    <property type="match status" value="1"/>
</dbReference>
<evidence type="ECO:0000256" key="3">
    <source>
        <dbReference type="ARBA" id="ARBA00022630"/>
    </source>
</evidence>